<feature type="domain" description="TPM" evidence="2">
    <location>
        <begin position="300"/>
        <end position="384"/>
    </location>
</feature>
<dbReference type="Proteomes" id="UP000515804">
    <property type="component" value="Chromosome"/>
</dbReference>
<feature type="chain" id="PRO_5028997569" evidence="1">
    <location>
        <begin position="22"/>
        <end position="563"/>
    </location>
</feature>
<reference evidence="3 4" key="1">
    <citation type="submission" date="2020-08" db="EMBL/GenBank/DDBJ databases">
        <title>Genome sequence of Thermomonas carbonis KCTC 42013T.</title>
        <authorList>
            <person name="Hyun D.-W."/>
            <person name="Bae J.-W."/>
        </authorList>
    </citation>
    <scope>NUCLEOTIDE SEQUENCE [LARGE SCALE GENOMIC DNA]</scope>
    <source>
        <strain evidence="3 4">KCTC 42013</strain>
    </source>
</reference>
<name>A0A7G9SSQ9_9GAMM</name>
<gene>
    <name evidence="3" type="ORF">H9L16_04680</name>
</gene>
<evidence type="ECO:0000313" key="3">
    <source>
        <dbReference type="EMBL" id="QNN70884.1"/>
    </source>
</evidence>
<evidence type="ECO:0000313" key="4">
    <source>
        <dbReference type="Proteomes" id="UP000515804"/>
    </source>
</evidence>
<dbReference type="KEGG" id="tcn:H9L16_04680"/>
<dbReference type="Gene3D" id="3.10.310.50">
    <property type="match status" value="1"/>
</dbReference>
<dbReference type="RefSeq" id="WP_187553399.1">
    <property type="nucleotide sequence ID" value="NZ_BMZL01000001.1"/>
</dbReference>
<proteinExistence type="predicted"/>
<protein>
    <submittedName>
        <fullName evidence="3">TPM domain-containing protein</fullName>
    </submittedName>
</protein>
<accession>A0A7G9SSQ9</accession>
<organism evidence="3 4">
    <name type="scientific">Thermomonas carbonis</name>
    <dbReference type="NCBI Taxonomy" id="1463158"/>
    <lineage>
        <taxon>Bacteria</taxon>
        <taxon>Pseudomonadati</taxon>
        <taxon>Pseudomonadota</taxon>
        <taxon>Gammaproteobacteria</taxon>
        <taxon>Lysobacterales</taxon>
        <taxon>Lysobacteraceae</taxon>
        <taxon>Thermomonas</taxon>
    </lineage>
</organism>
<evidence type="ECO:0000256" key="1">
    <source>
        <dbReference type="SAM" id="SignalP"/>
    </source>
</evidence>
<dbReference type="PROSITE" id="PS51257">
    <property type="entry name" value="PROKAR_LIPOPROTEIN"/>
    <property type="match status" value="1"/>
</dbReference>
<keyword evidence="1" id="KW-0732">Signal</keyword>
<keyword evidence="4" id="KW-1185">Reference proteome</keyword>
<feature type="signal peptide" evidence="1">
    <location>
        <begin position="1"/>
        <end position="21"/>
    </location>
</feature>
<dbReference type="AlphaFoldDB" id="A0A7G9SSQ9"/>
<sequence length="563" mass="59446">MRVSSLALAVLAAVGCGKAPAVEAAGSPPQAARTTADANLVAAQIADTLQACSYDGRPVQFGMGGAAPRDCRDMIEQVMAFTGLPQNFDVTEADVPNAAAAILLDQQKLPHRVIAFNPQFIELVRRETGGNPWSAVSIMAHEAGHHLAGHTIQPGGSQPPIELEADKFSGFVLYKMGASRSDTLKAINTLVPEAVPGDSTHPGRSQRAAAVGDGWDSACRQTGRGDCASGAPGSAPAPGIVGSVVQSPVAQESAIDIGDAPAAPTATPSQAPVAASASSTAVVLPTPDPKALPSKGMQFVYDEYGILDPKIVADAERQMYDHAKQHGVEIVTMLVKDLHGMTAEQYGWAMMRQLRVGKLDVGNGAVLVLAPDQGQAAAVMGPGVALEMGSHDKSAQLKRWIESAWPQCKRKNACGNWTENMLLAADHIRRDTDDWEWTLRYQSLGDIQAQVAAENGTVRPQDSGTWHKIVRFGGTVVDLAPQAGNKVAWVNAAQVADGRKAVHVRSDEGLTAMVYLDPRTEALMPGGALQAGKRYVFIAREAGLSWNPKDTQSLDLLSYVQAK</sequence>
<evidence type="ECO:0000259" key="2">
    <source>
        <dbReference type="Pfam" id="PF04536"/>
    </source>
</evidence>
<dbReference type="Pfam" id="PF04536">
    <property type="entry name" value="TPM_phosphatase"/>
    <property type="match status" value="1"/>
</dbReference>
<dbReference type="EMBL" id="CP060719">
    <property type="protein sequence ID" value="QNN70884.1"/>
    <property type="molecule type" value="Genomic_DNA"/>
</dbReference>
<dbReference type="InterPro" id="IPR007621">
    <property type="entry name" value="TPM_dom"/>
</dbReference>